<dbReference type="InterPro" id="IPR005744">
    <property type="entry name" value="Hy-lIII"/>
</dbReference>
<keyword evidence="7" id="KW-0479">Metal-binding</keyword>
<keyword evidence="4 8" id="KW-0812">Transmembrane</keyword>
<evidence type="ECO:0000256" key="2">
    <source>
        <dbReference type="ARBA" id="ARBA00008488"/>
    </source>
</evidence>
<dbReference type="NCBIfam" id="TIGR01065">
    <property type="entry name" value="hlyIII"/>
    <property type="match status" value="1"/>
</dbReference>
<evidence type="ECO:0000313" key="10">
    <source>
        <dbReference type="Proteomes" id="UP000503840"/>
    </source>
</evidence>
<feature type="transmembrane region" description="Helical" evidence="8">
    <location>
        <begin position="86"/>
        <end position="102"/>
    </location>
</feature>
<feature type="binding site" evidence="7">
    <location>
        <position position="195"/>
    </location>
    <ligand>
        <name>Zn(2+)</name>
        <dbReference type="ChEBI" id="CHEBI:29105"/>
    </ligand>
</feature>
<evidence type="ECO:0000256" key="6">
    <source>
        <dbReference type="ARBA" id="ARBA00023136"/>
    </source>
</evidence>
<feature type="transmembrane region" description="Helical" evidence="8">
    <location>
        <begin position="135"/>
        <end position="155"/>
    </location>
</feature>
<dbReference type="PANTHER" id="PTHR20855">
    <property type="entry name" value="ADIPOR/PROGESTIN RECEPTOR-RELATED"/>
    <property type="match status" value="1"/>
</dbReference>
<keyword evidence="6 8" id="KW-0472">Membrane</keyword>
<organism evidence="9 10">
    <name type="scientific">Desulfovibrio subterraneus</name>
    <dbReference type="NCBI Taxonomy" id="2718620"/>
    <lineage>
        <taxon>Bacteria</taxon>
        <taxon>Pseudomonadati</taxon>
        <taxon>Thermodesulfobacteriota</taxon>
        <taxon>Desulfovibrionia</taxon>
        <taxon>Desulfovibrionales</taxon>
        <taxon>Desulfovibrionaceae</taxon>
        <taxon>Desulfovibrio</taxon>
    </lineage>
</organism>
<dbReference type="Proteomes" id="UP000503840">
    <property type="component" value="Unassembled WGS sequence"/>
</dbReference>
<evidence type="ECO:0000313" key="9">
    <source>
        <dbReference type="EMBL" id="GFM31783.1"/>
    </source>
</evidence>
<keyword evidence="3" id="KW-1003">Cell membrane</keyword>
<dbReference type="EMBL" id="BLVO01000004">
    <property type="protein sequence ID" value="GFM31783.1"/>
    <property type="molecule type" value="Genomic_DNA"/>
</dbReference>
<dbReference type="GO" id="GO:0005886">
    <property type="term" value="C:plasma membrane"/>
    <property type="evidence" value="ECO:0007669"/>
    <property type="project" value="UniProtKB-SubCell"/>
</dbReference>
<feature type="binding site" evidence="7">
    <location>
        <position position="199"/>
    </location>
    <ligand>
        <name>Zn(2+)</name>
        <dbReference type="ChEBI" id="CHEBI:29105"/>
    </ligand>
</feature>
<dbReference type="RefSeq" id="WP_373869316.1">
    <property type="nucleotide sequence ID" value="NZ_BLVO01000004.1"/>
</dbReference>
<name>A0A7J0BDL1_9BACT</name>
<dbReference type="GO" id="GO:0046872">
    <property type="term" value="F:metal ion binding"/>
    <property type="evidence" value="ECO:0007669"/>
    <property type="project" value="UniProtKB-KW"/>
</dbReference>
<evidence type="ECO:0000256" key="4">
    <source>
        <dbReference type="ARBA" id="ARBA00022692"/>
    </source>
</evidence>
<keyword evidence="7" id="KW-0862">Zinc</keyword>
<feature type="transmembrane region" description="Helical" evidence="8">
    <location>
        <begin position="12"/>
        <end position="37"/>
    </location>
</feature>
<keyword evidence="10" id="KW-1185">Reference proteome</keyword>
<evidence type="ECO:0000256" key="7">
    <source>
        <dbReference type="PIRSR" id="PIRSR604254-1"/>
    </source>
</evidence>
<comment type="similarity">
    <text evidence="2">Belongs to the UPF0073 (Hly-III) family.</text>
</comment>
<dbReference type="PANTHER" id="PTHR20855:SF3">
    <property type="entry name" value="LD03007P"/>
    <property type="match status" value="1"/>
</dbReference>
<dbReference type="InterPro" id="IPR004254">
    <property type="entry name" value="AdipoR/HlyIII-related"/>
</dbReference>
<evidence type="ECO:0000256" key="5">
    <source>
        <dbReference type="ARBA" id="ARBA00022989"/>
    </source>
</evidence>
<sequence>MSIAISRYLREPVNGLTHCIGALLAVVGTVMLIVRVASPAMPWHIVTFAVFGTGMVLLYTASTLYHWLPLSEKGIRLLRRIDHSMIFVYIAATYTPICLIPLRGPWGWSLFGCAWGIATAGILIKIFWMGAPRWFSTGLYLGMGWMAIAGIYPLVQSLETGALLWLGGGGLLYSIGAVIYACKRPNPHPRHFGFHELFHVFVMGGSFCHFMVMYSYVSRYAPAA</sequence>
<feature type="binding site" evidence="7">
    <location>
        <position position="66"/>
    </location>
    <ligand>
        <name>Zn(2+)</name>
        <dbReference type="ChEBI" id="CHEBI:29105"/>
    </ligand>
</feature>
<feature type="transmembrane region" description="Helical" evidence="8">
    <location>
        <begin position="108"/>
        <end position="128"/>
    </location>
</feature>
<evidence type="ECO:0000256" key="8">
    <source>
        <dbReference type="SAM" id="Phobius"/>
    </source>
</evidence>
<feature type="transmembrane region" description="Helical" evidence="8">
    <location>
        <begin position="43"/>
        <end position="65"/>
    </location>
</feature>
<dbReference type="AlphaFoldDB" id="A0A7J0BDL1"/>
<dbReference type="Pfam" id="PF03006">
    <property type="entry name" value="HlyIII"/>
    <property type="match status" value="1"/>
</dbReference>
<accession>A0A7J0BDL1</accession>
<evidence type="ECO:0000256" key="1">
    <source>
        <dbReference type="ARBA" id="ARBA00004651"/>
    </source>
</evidence>
<comment type="caution">
    <text evidence="9">The sequence shown here is derived from an EMBL/GenBank/DDBJ whole genome shotgun (WGS) entry which is preliminary data.</text>
</comment>
<proteinExistence type="inferred from homology"/>
<keyword evidence="5 8" id="KW-1133">Transmembrane helix</keyword>
<reference evidence="9 10" key="1">
    <citation type="submission" date="2020-05" db="EMBL/GenBank/DDBJ databases">
        <title>Draft genome sequence of Desulfovibrio sp. strain HN2T.</title>
        <authorList>
            <person name="Ueno A."/>
            <person name="Tamazawa S."/>
            <person name="Tamamura S."/>
            <person name="Murakami T."/>
            <person name="Kiyama T."/>
            <person name="Inomata H."/>
            <person name="Amano Y."/>
            <person name="Miyakawa K."/>
            <person name="Tamaki H."/>
            <person name="Naganuma T."/>
            <person name="Kaneko K."/>
        </authorList>
    </citation>
    <scope>NUCLEOTIDE SEQUENCE [LARGE SCALE GENOMIC DNA]</scope>
    <source>
        <strain evidence="9 10">HN2</strain>
    </source>
</reference>
<feature type="transmembrane region" description="Helical" evidence="8">
    <location>
        <begin position="161"/>
        <end position="182"/>
    </location>
</feature>
<dbReference type="GO" id="GO:0140911">
    <property type="term" value="F:pore-forming activity"/>
    <property type="evidence" value="ECO:0007669"/>
    <property type="project" value="InterPro"/>
</dbReference>
<feature type="transmembrane region" description="Helical" evidence="8">
    <location>
        <begin position="194"/>
        <end position="217"/>
    </location>
</feature>
<comment type="subcellular location">
    <subcellularLocation>
        <location evidence="1">Cell membrane</location>
        <topology evidence="1">Multi-pass membrane protein</topology>
    </subcellularLocation>
</comment>
<evidence type="ECO:0000256" key="3">
    <source>
        <dbReference type="ARBA" id="ARBA00022475"/>
    </source>
</evidence>
<gene>
    <name evidence="9" type="ORF">DSM101010T_01480</name>
</gene>
<protein>
    <submittedName>
        <fullName evidence="9">Hemolysin III</fullName>
    </submittedName>
</protein>